<proteinExistence type="predicted"/>
<evidence type="ECO:0000259" key="2">
    <source>
        <dbReference type="SMART" id="SM00471"/>
    </source>
</evidence>
<dbReference type="GO" id="GO:0008893">
    <property type="term" value="F:guanosine-3',5'-bis(diphosphate) 3'-diphosphatase activity"/>
    <property type="evidence" value="ECO:0007669"/>
    <property type="project" value="TreeGrafter"/>
</dbReference>
<dbReference type="PANTHER" id="PTHR46246">
    <property type="entry name" value="GUANOSINE-3',5'-BIS(DIPHOSPHATE) 3'-PYROPHOSPHOHYDROLASE MESH1"/>
    <property type="match status" value="1"/>
</dbReference>
<sequence length="220" mass="23887">MERPSSQKQGGGELLSPRLDLALRSAALWHDGQRRKASPVPYVQHPMAVALILDRLGFDEDVVIAALLHDAVEDTDASLDQVRERFGDRVAELVGHCSEQKRDPQGNPRPWADRKRDHLEALRSAPMEARAIVLADKLHNLQSIAADLAAGGPVWDRFNAGRDQVIAGYRAAIDGLSADPDPRIEALARRGRAVLSEIEGEPSRALPTGEGRAEGPSPSP</sequence>
<dbReference type="InterPro" id="IPR052194">
    <property type="entry name" value="MESH1"/>
</dbReference>
<dbReference type="SUPFAM" id="SSF109604">
    <property type="entry name" value="HD-domain/PDEase-like"/>
    <property type="match status" value="1"/>
</dbReference>
<dbReference type="Pfam" id="PF13328">
    <property type="entry name" value="HD_4"/>
    <property type="match status" value="1"/>
</dbReference>
<dbReference type="Proteomes" id="UP000280296">
    <property type="component" value="Unassembled WGS sequence"/>
</dbReference>
<gene>
    <name evidence="3" type="ORF">TsocGM_18250</name>
</gene>
<dbReference type="OrthoDB" id="272476at2"/>
<dbReference type="Gene3D" id="1.10.3210.10">
    <property type="entry name" value="Hypothetical protein af1432"/>
    <property type="match status" value="1"/>
</dbReference>
<dbReference type="EMBL" id="RYZH01000039">
    <property type="protein sequence ID" value="RUL85522.1"/>
    <property type="molecule type" value="Genomic_DNA"/>
</dbReference>
<feature type="domain" description="HD/PDEase" evidence="2">
    <location>
        <begin position="38"/>
        <end position="150"/>
    </location>
</feature>
<dbReference type="RefSeq" id="WP_126726899.1">
    <property type="nucleotide sequence ID" value="NZ_RYZH01000039.1"/>
</dbReference>
<accession>A0A432MGB5</accession>
<protein>
    <submittedName>
        <fullName evidence="3">HD domain-containing protein</fullName>
    </submittedName>
</protein>
<comment type="caution">
    <text evidence="3">The sequence shown here is derived from an EMBL/GenBank/DDBJ whole genome shotgun (WGS) entry which is preliminary data.</text>
</comment>
<evidence type="ECO:0000313" key="4">
    <source>
        <dbReference type="Proteomes" id="UP000280296"/>
    </source>
</evidence>
<name>A0A432MGB5_9BACT</name>
<dbReference type="SMART" id="SM00471">
    <property type="entry name" value="HDc"/>
    <property type="match status" value="1"/>
</dbReference>
<dbReference type="InterPro" id="IPR003607">
    <property type="entry name" value="HD/PDEase_dom"/>
</dbReference>
<dbReference type="AlphaFoldDB" id="A0A432MGB5"/>
<reference evidence="3 4" key="2">
    <citation type="submission" date="2019-01" db="EMBL/GenBank/DDBJ databases">
        <title>Tautonia sociabilis, a novel thermotolerant planctomycete of Isosphaeraceae family, isolated from a 4000 m deep subterranean habitat.</title>
        <authorList>
            <person name="Kovaleva O.L."/>
            <person name="Elcheninov A.G."/>
            <person name="Van Heerden E."/>
            <person name="Toshchakov S.V."/>
            <person name="Novikov A."/>
            <person name="Bonch-Osmolovskaya E.A."/>
            <person name="Kublanov I.V."/>
        </authorList>
    </citation>
    <scope>NUCLEOTIDE SEQUENCE [LARGE SCALE GENOMIC DNA]</scope>
    <source>
        <strain evidence="3 4">GM2012</strain>
    </source>
</reference>
<feature type="region of interest" description="Disordered" evidence="1">
    <location>
        <begin position="198"/>
        <end position="220"/>
    </location>
</feature>
<dbReference type="PANTHER" id="PTHR46246:SF1">
    <property type="entry name" value="GUANOSINE-3',5'-BIS(DIPHOSPHATE) 3'-PYROPHOSPHOHYDROLASE MESH1"/>
    <property type="match status" value="1"/>
</dbReference>
<evidence type="ECO:0000256" key="1">
    <source>
        <dbReference type="SAM" id="MobiDB-lite"/>
    </source>
</evidence>
<organism evidence="3 4">
    <name type="scientific">Tautonia sociabilis</name>
    <dbReference type="NCBI Taxonomy" id="2080755"/>
    <lineage>
        <taxon>Bacteria</taxon>
        <taxon>Pseudomonadati</taxon>
        <taxon>Planctomycetota</taxon>
        <taxon>Planctomycetia</taxon>
        <taxon>Isosphaerales</taxon>
        <taxon>Isosphaeraceae</taxon>
        <taxon>Tautonia</taxon>
    </lineage>
</organism>
<dbReference type="CDD" id="cd00077">
    <property type="entry name" value="HDc"/>
    <property type="match status" value="1"/>
</dbReference>
<reference evidence="3 4" key="1">
    <citation type="submission" date="2018-12" db="EMBL/GenBank/DDBJ databases">
        <authorList>
            <person name="Toschakov S.V."/>
        </authorList>
    </citation>
    <scope>NUCLEOTIDE SEQUENCE [LARGE SCALE GENOMIC DNA]</scope>
    <source>
        <strain evidence="3 4">GM2012</strain>
    </source>
</reference>
<evidence type="ECO:0000313" key="3">
    <source>
        <dbReference type="EMBL" id="RUL85522.1"/>
    </source>
</evidence>
<keyword evidence="4" id="KW-1185">Reference proteome</keyword>